<dbReference type="STRING" id="284581.AMD01_05205"/>
<dbReference type="Pfam" id="PF12146">
    <property type="entry name" value="Hydrolase_4"/>
    <property type="match status" value="1"/>
</dbReference>
<dbReference type="PANTHER" id="PTHR43265">
    <property type="entry name" value="ESTERASE ESTD"/>
    <property type="match status" value="1"/>
</dbReference>
<evidence type="ECO:0000259" key="1">
    <source>
        <dbReference type="Pfam" id="PF01738"/>
    </source>
</evidence>
<dbReference type="GO" id="GO:0052689">
    <property type="term" value="F:carboxylic ester hydrolase activity"/>
    <property type="evidence" value="ECO:0007669"/>
    <property type="project" value="TreeGrafter"/>
</dbReference>
<sequence length="301" mass="34530">MSVYTLRQAEPMHIKTQDGVFLNGHLFKPTGQDQYPLMIFVNGSGITPYEMDLEEEQFYFCRTLVKGCIDEGFALLLVNKRGVGSSEGTWKTQSFYDRAEDMRDIILSMRKRIDIDEHQISVMGHSQGGWIVQLLAARYPDLLKSSLSIAGPAYSVKEQILDNLDSNLIMKGNVRSAKWLRPINQLSFTLYQLLSKVLKVGYLSRILDYDARTIIPSIAVPIYFAFAENDELVPLEKNEPLARELLSQISVPYKVNISSGVNHSFARAERYQTWDKIDWKASLELVDLIRDFCRWTKANFR</sequence>
<accession>A0A0M0L8R4</accession>
<reference evidence="4" key="1">
    <citation type="submission" date="2015-08" db="EMBL/GenBank/DDBJ databases">
        <title>Fjat-14210 dsm16467.</title>
        <authorList>
            <person name="Liu B."/>
            <person name="Wang J."/>
            <person name="Zhu Y."/>
            <person name="Liu G."/>
            <person name="Chen Q."/>
            <person name="Chen Z."/>
            <person name="Lan J."/>
            <person name="Che J."/>
            <person name="Ge C."/>
            <person name="Shi H."/>
            <person name="Pan Z."/>
            <person name="Liu X."/>
        </authorList>
    </citation>
    <scope>NUCLEOTIDE SEQUENCE [LARGE SCALE GENOMIC DNA]</scope>
    <source>
        <strain evidence="4">DSM 16467</strain>
    </source>
</reference>
<dbReference type="Proteomes" id="UP000037558">
    <property type="component" value="Unassembled WGS sequence"/>
</dbReference>
<feature type="domain" description="Serine aminopeptidase S33" evidence="2">
    <location>
        <begin position="69"/>
        <end position="182"/>
    </location>
</feature>
<evidence type="ECO:0000313" key="3">
    <source>
        <dbReference type="EMBL" id="KOO47450.1"/>
    </source>
</evidence>
<dbReference type="PANTHER" id="PTHR43265:SF1">
    <property type="entry name" value="ESTERASE ESTD"/>
    <property type="match status" value="1"/>
</dbReference>
<proteinExistence type="predicted"/>
<name>A0A0M0L8R4_9BACI</name>
<feature type="domain" description="Dienelactone hydrolase" evidence="1">
    <location>
        <begin position="215"/>
        <end position="271"/>
    </location>
</feature>
<dbReference type="InterPro" id="IPR029058">
    <property type="entry name" value="AB_hydrolase_fold"/>
</dbReference>
<dbReference type="SUPFAM" id="SSF53474">
    <property type="entry name" value="alpha/beta-Hydrolases"/>
    <property type="match status" value="1"/>
</dbReference>
<dbReference type="RefSeq" id="WP_053400353.1">
    <property type="nucleotide sequence ID" value="NZ_LILC01000007.1"/>
</dbReference>
<dbReference type="AlphaFoldDB" id="A0A0M0L8R4"/>
<evidence type="ECO:0008006" key="5">
    <source>
        <dbReference type="Google" id="ProtNLM"/>
    </source>
</evidence>
<dbReference type="PATRIC" id="fig|284581.3.peg.4418"/>
<dbReference type="Gene3D" id="3.40.50.1820">
    <property type="entry name" value="alpha/beta hydrolase"/>
    <property type="match status" value="1"/>
</dbReference>
<comment type="caution">
    <text evidence="3">The sequence shown here is derived from an EMBL/GenBank/DDBJ whole genome shotgun (WGS) entry which is preliminary data.</text>
</comment>
<dbReference type="EMBL" id="LILC01000007">
    <property type="protein sequence ID" value="KOO47450.1"/>
    <property type="molecule type" value="Genomic_DNA"/>
</dbReference>
<evidence type="ECO:0000313" key="4">
    <source>
        <dbReference type="Proteomes" id="UP000037558"/>
    </source>
</evidence>
<organism evidence="3 4">
    <name type="scientific">Priestia koreensis</name>
    <dbReference type="NCBI Taxonomy" id="284581"/>
    <lineage>
        <taxon>Bacteria</taxon>
        <taxon>Bacillati</taxon>
        <taxon>Bacillota</taxon>
        <taxon>Bacilli</taxon>
        <taxon>Bacillales</taxon>
        <taxon>Bacillaceae</taxon>
        <taxon>Priestia</taxon>
    </lineage>
</organism>
<gene>
    <name evidence="3" type="ORF">AMD01_05205</name>
</gene>
<dbReference type="InterPro" id="IPR002925">
    <property type="entry name" value="Dienelactn_hydro"/>
</dbReference>
<dbReference type="Pfam" id="PF01738">
    <property type="entry name" value="DLH"/>
    <property type="match status" value="1"/>
</dbReference>
<dbReference type="InterPro" id="IPR022742">
    <property type="entry name" value="Hydrolase_4"/>
</dbReference>
<dbReference type="InterPro" id="IPR053145">
    <property type="entry name" value="AB_hydrolase_Est10"/>
</dbReference>
<dbReference type="OrthoDB" id="9809549at2"/>
<keyword evidence="4" id="KW-1185">Reference proteome</keyword>
<protein>
    <recommendedName>
        <fullName evidence="5">Serine aminopeptidase S33 domain-containing protein</fullName>
    </recommendedName>
</protein>
<evidence type="ECO:0000259" key="2">
    <source>
        <dbReference type="Pfam" id="PF12146"/>
    </source>
</evidence>